<dbReference type="PANTHER" id="PTHR16465:SF0">
    <property type="entry name" value="ZINC FINGER MATRIN-TYPE PROTEIN 5"/>
    <property type="match status" value="1"/>
</dbReference>
<evidence type="ECO:0000256" key="1">
    <source>
        <dbReference type="ARBA" id="ARBA00022723"/>
    </source>
</evidence>
<reference evidence="6 7" key="1">
    <citation type="submission" date="2018-04" db="EMBL/GenBank/DDBJ databases">
        <title>The genome of golden apple snail Pomacea canaliculata provides insight into stress tolerance and invasive adaptation.</title>
        <authorList>
            <person name="Liu C."/>
            <person name="Liu B."/>
            <person name="Ren Y."/>
            <person name="Zhang Y."/>
            <person name="Wang H."/>
            <person name="Li S."/>
            <person name="Jiang F."/>
            <person name="Yin L."/>
            <person name="Zhang G."/>
            <person name="Qian W."/>
            <person name="Fan W."/>
        </authorList>
    </citation>
    <scope>NUCLEOTIDE SEQUENCE [LARGE SCALE GENOMIC DNA]</scope>
    <source>
        <strain evidence="6">SZHN2017</strain>
        <tissue evidence="6">Muscle</tissue>
    </source>
</reference>
<name>A0A2T7PI91_POMCA</name>
<dbReference type="AlphaFoldDB" id="A0A2T7PI91"/>
<evidence type="ECO:0000313" key="7">
    <source>
        <dbReference type="Proteomes" id="UP000245119"/>
    </source>
</evidence>
<evidence type="ECO:0000256" key="2">
    <source>
        <dbReference type="ARBA" id="ARBA00022771"/>
    </source>
</evidence>
<dbReference type="Pfam" id="PF00642">
    <property type="entry name" value="zf-CCCH"/>
    <property type="match status" value="1"/>
</dbReference>
<evidence type="ECO:0000256" key="4">
    <source>
        <dbReference type="PROSITE-ProRule" id="PRU00723"/>
    </source>
</evidence>
<evidence type="ECO:0000313" key="6">
    <source>
        <dbReference type="EMBL" id="PVD33132.1"/>
    </source>
</evidence>
<dbReference type="GO" id="GO:0005689">
    <property type="term" value="C:U12-type spliceosomal complex"/>
    <property type="evidence" value="ECO:0007669"/>
    <property type="project" value="TreeGrafter"/>
</dbReference>
<dbReference type="InterPro" id="IPR036855">
    <property type="entry name" value="Znf_CCCH_sf"/>
</dbReference>
<keyword evidence="1 4" id="KW-0479">Metal-binding</keyword>
<dbReference type="Proteomes" id="UP000245119">
    <property type="component" value="Linkage Group LG4"/>
</dbReference>
<dbReference type="SUPFAM" id="SSF90229">
    <property type="entry name" value="CCCH zinc finger"/>
    <property type="match status" value="1"/>
</dbReference>
<dbReference type="Gene3D" id="4.10.1000.10">
    <property type="entry name" value="Zinc finger, CCCH-type"/>
    <property type="match status" value="1"/>
</dbReference>
<evidence type="ECO:0000259" key="5">
    <source>
        <dbReference type="PROSITE" id="PS50103"/>
    </source>
</evidence>
<protein>
    <recommendedName>
        <fullName evidence="5">C3H1-type domain-containing protein</fullName>
    </recommendedName>
</protein>
<dbReference type="GO" id="GO:0008270">
    <property type="term" value="F:zinc ion binding"/>
    <property type="evidence" value="ECO:0007669"/>
    <property type="project" value="UniProtKB-KW"/>
</dbReference>
<keyword evidence="2 4" id="KW-0863">Zinc-finger</keyword>
<dbReference type="OrthoDB" id="2417221at2759"/>
<gene>
    <name evidence="6" type="ORF">C0Q70_08581</name>
</gene>
<keyword evidence="7" id="KW-1185">Reference proteome</keyword>
<feature type="domain" description="C3H1-type" evidence="5">
    <location>
        <begin position="7"/>
        <end position="35"/>
    </location>
</feature>
<sequence length="126" mass="14405">MTILAEEAAKRPCLSFFQTGNCNFGDGCRFSHLTEERKQHLEAECLRKKHEKRKGPSEGPGSSLAVGFLEDWLAKRSEAPEKNPTKKHLFPSYRLPQILENIPHIPPSLLPPTREDFENLPRLEWG</sequence>
<dbReference type="InterPro" id="IPR000571">
    <property type="entry name" value="Znf_CCCH"/>
</dbReference>
<proteinExistence type="predicted"/>
<dbReference type="PROSITE" id="PS50103">
    <property type="entry name" value="ZF_C3H1"/>
    <property type="match status" value="1"/>
</dbReference>
<comment type="caution">
    <text evidence="6">The sequence shown here is derived from an EMBL/GenBank/DDBJ whole genome shotgun (WGS) entry which is preliminary data.</text>
</comment>
<dbReference type="STRING" id="400727.A0A2T7PI91"/>
<feature type="zinc finger region" description="C3H1-type" evidence="4">
    <location>
        <begin position="7"/>
        <end position="35"/>
    </location>
</feature>
<keyword evidence="3 4" id="KW-0862">Zinc</keyword>
<dbReference type="EMBL" id="PZQS01000004">
    <property type="protein sequence ID" value="PVD33132.1"/>
    <property type="molecule type" value="Genomic_DNA"/>
</dbReference>
<evidence type="ECO:0000256" key="3">
    <source>
        <dbReference type="ARBA" id="ARBA00022833"/>
    </source>
</evidence>
<dbReference type="PANTHER" id="PTHR16465">
    <property type="entry name" value="NUCLEASE-RELATED"/>
    <property type="match status" value="1"/>
</dbReference>
<accession>A0A2T7PI91</accession>
<organism evidence="6 7">
    <name type="scientific">Pomacea canaliculata</name>
    <name type="common">Golden apple snail</name>
    <dbReference type="NCBI Taxonomy" id="400727"/>
    <lineage>
        <taxon>Eukaryota</taxon>
        <taxon>Metazoa</taxon>
        <taxon>Spiralia</taxon>
        <taxon>Lophotrochozoa</taxon>
        <taxon>Mollusca</taxon>
        <taxon>Gastropoda</taxon>
        <taxon>Caenogastropoda</taxon>
        <taxon>Architaenioglossa</taxon>
        <taxon>Ampullarioidea</taxon>
        <taxon>Ampullariidae</taxon>
        <taxon>Pomacea</taxon>
    </lineage>
</organism>